<dbReference type="AlphaFoldDB" id="A0A5B9P5T0"/>
<keyword evidence="1" id="KW-1133">Transmembrane helix</keyword>
<dbReference type="Pfam" id="PF13430">
    <property type="entry name" value="DUF4112"/>
    <property type="match status" value="1"/>
</dbReference>
<accession>A0A5B9P5T0</accession>
<evidence type="ECO:0000313" key="3">
    <source>
        <dbReference type="Proteomes" id="UP000322214"/>
    </source>
</evidence>
<dbReference type="Proteomes" id="UP000322214">
    <property type="component" value="Chromosome"/>
</dbReference>
<keyword evidence="3" id="KW-1185">Reference proteome</keyword>
<dbReference type="PANTHER" id="PTHR35519">
    <property type="entry name" value="MEMBRANE PROTEINS"/>
    <property type="match status" value="1"/>
</dbReference>
<feature type="transmembrane region" description="Helical" evidence="1">
    <location>
        <begin position="166"/>
        <end position="191"/>
    </location>
</feature>
<dbReference type="EMBL" id="CP042912">
    <property type="protein sequence ID" value="QEG21614.1"/>
    <property type="molecule type" value="Genomic_DNA"/>
</dbReference>
<name>A0A5B9P5T0_9BACT</name>
<keyword evidence="1" id="KW-0812">Transmembrane</keyword>
<feature type="transmembrane region" description="Helical" evidence="1">
    <location>
        <begin position="121"/>
        <end position="145"/>
    </location>
</feature>
<dbReference type="PANTHER" id="PTHR35519:SF2">
    <property type="entry name" value="PH DOMAIN PROTEIN"/>
    <property type="match status" value="1"/>
</dbReference>
<organism evidence="2 3">
    <name type="scientific">Mariniblastus fucicola</name>
    <dbReference type="NCBI Taxonomy" id="980251"/>
    <lineage>
        <taxon>Bacteria</taxon>
        <taxon>Pseudomonadati</taxon>
        <taxon>Planctomycetota</taxon>
        <taxon>Planctomycetia</taxon>
        <taxon>Pirellulales</taxon>
        <taxon>Pirellulaceae</taxon>
        <taxon>Mariniblastus</taxon>
    </lineage>
</organism>
<gene>
    <name evidence="2" type="ORF">MFFC18_14720</name>
</gene>
<evidence type="ECO:0000313" key="2">
    <source>
        <dbReference type="EMBL" id="QEG21614.1"/>
    </source>
</evidence>
<keyword evidence="1" id="KW-0472">Membrane</keyword>
<sequence>MPSHLRLATLMNDFHAETESRTIENPEAASGLATVKPLTGELIADGATSTSAEASELAWVETWTDFLDTKFTIPGTRIRYGADFLMGLIPGVGDALSLVFSGVLIATMARHGASTLLVVRMLINVFLDTIVGTIPILGNAFDLFYKANYRNAKLMREYYHEGKHSGSVWPLVIGVFAAISIALTLMVWLLFKIVVWVMP</sequence>
<protein>
    <recommendedName>
        <fullName evidence="4">DUF4112 domain-containing protein</fullName>
    </recommendedName>
</protein>
<proteinExistence type="predicted"/>
<feature type="transmembrane region" description="Helical" evidence="1">
    <location>
        <begin position="84"/>
        <end position="109"/>
    </location>
</feature>
<dbReference type="STRING" id="980251.GCA_001642875_00445"/>
<dbReference type="KEGG" id="mff:MFFC18_14720"/>
<dbReference type="InterPro" id="IPR025187">
    <property type="entry name" value="DUF4112"/>
</dbReference>
<evidence type="ECO:0000256" key="1">
    <source>
        <dbReference type="SAM" id="Phobius"/>
    </source>
</evidence>
<evidence type="ECO:0008006" key="4">
    <source>
        <dbReference type="Google" id="ProtNLM"/>
    </source>
</evidence>
<reference evidence="2 3" key="1">
    <citation type="submission" date="2019-08" db="EMBL/GenBank/DDBJ databases">
        <title>Deep-cultivation of Planctomycetes and their phenomic and genomic characterization uncovers novel biology.</title>
        <authorList>
            <person name="Wiegand S."/>
            <person name="Jogler M."/>
            <person name="Boedeker C."/>
            <person name="Pinto D."/>
            <person name="Vollmers J."/>
            <person name="Rivas-Marin E."/>
            <person name="Kohn T."/>
            <person name="Peeters S.H."/>
            <person name="Heuer A."/>
            <person name="Rast P."/>
            <person name="Oberbeckmann S."/>
            <person name="Bunk B."/>
            <person name="Jeske O."/>
            <person name="Meyerdierks A."/>
            <person name="Storesund J.E."/>
            <person name="Kallscheuer N."/>
            <person name="Luecker S."/>
            <person name="Lage O.M."/>
            <person name="Pohl T."/>
            <person name="Merkel B.J."/>
            <person name="Hornburger P."/>
            <person name="Mueller R.-W."/>
            <person name="Bruemmer F."/>
            <person name="Labrenz M."/>
            <person name="Spormann A.M."/>
            <person name="Op den Camp H."/>
            <person name="Overmann J."/>
            <person name="Amann R."/>
            <person name="Jetten M.S.M."/>
            <person name="Mascher T."/>
            <person name="Medema M.H."/>
            <person name="Devos D.P."/>
            <person name="Kaster A.-K."/>
            <person name="Ovreas L."/>
            <person name="Rohde M."/>
            <person name="Galperin M.Y."/>
            <person name="Jogler C."/>
        </authorList>
    </citation>
    <scope>NUCLEOTIDE SEQUENCE [LARGE SCALE GENOMIC DNA]</scope>
    <source>
        <strain evidence="2 3">FC18</strain>
    </source>
</reference>